<keyword evidence="5" id="KW-1185">Reference proteome</keyword>
<evidence type="ECO:0000259" key="3">
    <source>
        <dbReference type="SMART" id="SM00910"/>
    </source>
</evidence>
<evidence type="ECO:0000256" key="1">
    <source>
        <dbReference type="ARBA" id="ARBA00022723"/>
    </source>
</evidence>
<evidence type="ECO:0000313" key="4">
    <source>
        <dbReference type="EMBL" id="VFB16524.1"/>
    </source>
</evidence>
<keyword evidence="1" id="KW-0479">Metal-binding</keyword>
<dbReference type="Pfam" id="PF08797">
    <property type="entry name" value="HIRAN"/>
    <property type="match status" value="1"/>
</dbReference>
<dbReference type="Gene3D" id="3.30.70.2330">
    <property type="match status" value="1"/>
</dbReference>
<dbReference type="EMBL" id="CAACYI010000001">
    <property type="protein sequence ID" value="VFB16524.1"/>
    <property type="molecule type" value="Genomic_DNA"/>
</dbReference>
<keyword evidence="2" id="KW-0378">Hydrolase</keyword>
<feature type="domain" description="HIRAN" evidence="3">
    <location>
        <begin position="35"/>
        <end position="134"/>
    </location>
</feature>
<dbReference type="Proteomes" id="UP000377798">
    <property type="component" value="Unassembled WGS sequence"/>
</dbReference>
<proteinExistence type="predicted"/>
<gene>
    <name evidence="4" type="ORF">NCTC13150_01073</name>
</gene>
<dbReference type="AlphaFoldDB" id="A0A8H2M4Z1"/>
<organism evidence="4 5">
    <name type="scientific">Urinicoccus massiliensis</name>
    <dbReference type="NCBI Taxonomy" id="1723382"/>
    <lineage>
        <taxon>Bacteria</taxon>
        <taxon>Bacillati</taxon>
        <taxon>Bacillota</taxon>
        <taxon>Tissierellia</taxon>
        <taxon>Tissierellales</taxon>
        <taxon>Peptoniphilaceae</taxon>
        <taxon>Urinicoccus</taxon>
    </lineage>
</organism>
<comment type="caution">
    <text evidence="4">The sequence shown here is derived from an EMBL/GenBank/DDBJ whole genome shotgun (WGS) entry which is preliminary data.</text>
</comment>
<evidence type="ECO:0000313" key="5">
    <source>
        <dbReference type="Proteomes" id="UP000377798"/>
    </source>
</evidence>
<protein>
    <submittedName>
        <fullName evidence="4">HIRAN domain</fullName>
    </submittedName>
</protein>
<dbReference type="GO" id="GO:0003676">
    <property type="term" value="F:nucleic acid binding"/>
    <property type="evidence" value="ECO:0007669"/>
    <property type="project" value="InterPro"/>
</dbReference>
<reference evidence="4 5" key="1">
    <citation type="submission" date="2019-02" db="EMBL/GenBank/DDBJ databases">
        <authorList>
            <consortium name="Pathogen Informatics"/>
        </authorList>
    </citation>
    <scope>NUCLEOTIDE SEQUENCE [LARGE SCALE GENOMIC DNA]</scope>
    <source>
        <strain evidence="4 5">3012STDY7089603</strain>
    </source>
</reference>
<evidence type="ECO:0000256" key="2">
    <source>
        <dbReference type="ARBA" id="ARBA00022801"/>
    </source>
</evidence>
<accession>A0A8H2M4Z1</accession>
<name>A0A8H2M4Z1_9FIRM</name>
<dbReference type="GO" id="GO:0008270">
    <property type="term" value="F:zinc ion binding"/>
    <property type="evidence" value="ECO:0007669"/>
    <property type="project" value="InterPro"/>
</dbReference>
<dbReference type="InterPro" id="IPR014905">
    <property type="entry name" value="HIRAN"/>
</dbReference>
<dbReference type="GO" id="GO:0016818">
    <property type="term" value="F:hydrolase activity, acting on acid anhydrides, in phosphorus-containing anhydrides"/>
    <property type="evidence" value="ECO:0007669"/>
    <property type="project" value="InterPro"/>
</dbReference>
<sequence>MNDLVKKDQGQGGLISYLVGKESGLVLPKPFERDIYLFDSHVAGTSHVEGIEEIGASLQEGDHLVFYREPENSHDPQAIRIETVRKEKIGYVPRQDNVVFSRLMDAGKVLFAKVMEKEMKGTWLKIEIKIYLHES</sequence>
<dbReference type="SMART" id="SM00910">
    <property type="entry name" value="HIRAN"/>
    <property type="match status" value="1"/>
</dbReference>
<dbReference type="RefSeq" id="WP_131749154.1">
    <property type="nucleotide sequence ID" value="NZ_CAACYI010000001.1"/>
</dbReference>